<accession>A0ABP1QM24</accession>
<sequence length="165" mass="18831">MESRQYKGYVGNNTLTVPRRTRHRLIKSMKEQSDVRKVPIVNDQLLDQDMPSLPFQADNDCDPIENEETLPVFRVPMYTNAKISEIESTILVFGFATRHRLTKEATEDLLTLLNHHMPIGSSMPTSTYLLRKKFSPTVSSTVTTHYICDECSSYVGEDENAVCED</sequence>
<name>A0ABP1QM24_9HEXA</name>
<organism evidence="1 2">
    <name type="scientific">Orchesella dallaii</name>
    <dbReference type="NCBI Taxonomy" id="48710"/>
    <lineage>
        <taxon>Eukaryota</taxon>
        <taxon>Metazoa</taxon>
        <taxon>Ecdysozoa</taxon>
        <taxon>Arthropoda</taxon>
        <taxon>Hexapoda</taxon>
        <taxon>Collembola</taxon>
        <taxon>Entomobryomorpha</taxon>
        <taxon>Entomobryoidea</taxon>
        <taxon>Orchesellidae</taxon>
        <taxon>Orchesellinae</taxon>
        <taxon>Orchesella</taxon>
    </lineage>
</organism>
<protein>
    <submittedName>
        <fullName evidence="1">Uncharacterized protein</fullName>
    </submittedName>
</protein>
<proteinExistence type="predicted"/>
<comment type="caution">
    <text evidence="1">The sequence shown here is derived from an EMBL/GenBank/DDBJ whole genome shotgun (WGS) entry which is preliminary data.</text>
</comment>
<gene>
    <name evidence="1" type="ORF">ODALV1_LOCUS12212</name>
</gene>
<evidence type="ECO:0000313" key="1">
    <source>
        <dbReference type="EMBL" id="CAL8105871.1"/>
    </source>
</evidence>
<evidence type="ECO:0000313" key="2">
    <source>
        <dbReference type="Proteomes" id="UP001642540"/>
    </source>
</evidence>
<keyword evidence="2" id="KW-1185">Reference proteome</keyword>
<dbReference type="EMBL" id="CAXLJM020000036">
    <property type="protein sequence ID" value="CAL8105871.1"/>
    <property type="molecule type" value="Genomic_DNA"/>
</dbReference>
<dbReference type="Proteomes" id="UP001642540">
    <property type="component" value="Unassembled WGS sequence"/>
</dbReference>
<reference evidence="1 2" key="1">
    <citation type="submission" date="2024-08" db="EMBL/GenBank/DDBJ databases">
        <authorList>
            <person name="Cucini C."/>
            <person name="Frati F."/>
        </authorList>
    </citation>
    <scope>NUCLEOTIDE SEQUENCE [LARGE SCALE GENOMIC DNA]</scope>
</reference>